<proteinExistence type="predicted"/>
<organism evidence="1 2">
    <name type="scientific">Linum tenue</name>
    <dbReference type="NCBI Taxonomy" id="586396"/>
    <lineage>
        <taxon>Eukaryota</taxon>
        <taxon>Viridiplantae</taxon>
        <taxon>Streptophyta</taxon>
        <taxon>Embryophyta</taxon>
        <taxon>Tracheophyta</taxon>
        <taxon>Spermatophyta</taxon>
        <taxon>Magnoliopsida</taxon>
        <taxon>eudicotyledons</taxon>
        <taxon>Gunneridae</taxon>
        <taxon>Pentapetalae</taxon>
        <taxon>rosids</taxon>
        <taxon>fabids</taxon>
        <taxon>Malpighiales</taxon>
        <taxon>Linaceae</taxon>
        <taxon>Linum</taxon>
    </lineage>
</organism>
<protein>
    <submittedName>
        <fullName evidence="1">Uncharacterized protein</fullName>
    </submittedName>
</protein>
<dbReference type="AlphaFoldDB" id="A0AAV0H2L1"/>
<accession>A0AAV0H2L1</accession>
<name>A0AAV0H2L1_9ROSI</name>
<dbReference type="Proteomes" id="UP001154282">
    <property type="component" value="Unassembled WGS sequence"/>
</dbReference>
<comment type="caution">
    <text evidence="1">The sequence shown here is derived from an EMBL/GenBank/DDBJ whole genome shotgun (WGS) entry which is preliminary data.</text>
</comment>
<reference evidence="1" key="1">
    <citation type="submission" date="2022-08" db="EMBL/GenBank/DDBJ databases">
        <authorList>
            <person name="Gutierrez-Valencia J."/>
        </authorList>
    </citation>
    <scope>NUCLEOTIDE SEQUENCE</scope>
</reference>
<dbReference type="EMBL" id="CAMGYJ010000002">
    <property type="protein sequence ID" value="CAI0378888.1"/>
    <property type="molecule type" value="Genomic_DNA"/>
</dbReference>
<sequence>MVHEGSSNLFWDRGVALAGSMPPSVWSGAVHSVGGPRKSKGLPWPRWSARYSRLAHEVEGIHLDLGEPTTTGYCHSKSSGPNGVYDPYLDRYRQTSVCYMTPDGAADGALADGVERIKYMTTGRTELGNEDVGFIR</sequence>
<feature type="non-terminal residue" evidence="1">
    <location>
        <position position="136"/>
    </location>
</feature>
<evidence type="ECO:0000313" key="1">
    <source>
        <dbReference type="EMBL" id="CAI0378888.1"/>
    </source>
</evidence>
<keyword evidence="2" id="KW-1185">Reference proteome</keyword>
<gene>
    <name evidence="1" type="ORF">LITE_LOCUS2062</name>
</gene>
<evidence type="ECO:0000313" key="2">
    <source>
        <dbReference type="Proteomes" id="UP001154282"/>
    </source>
</evidence>